<keyword evidence="2" id="KW-1133">Transmembrane helix</keyword>
<evidence type="ECO:0000313" key="3">
    <source>
        <dbReference type="EMBL" id="UOE20723.1"/>
    </source>
</evidence>
<keyword evidence="4" id="KW-1185">Reference proteome</keyword>
<keyword evidence="2" id="KW-0812">Transmembrane</keyword>
<dbReference type="Pfam" id="PF19545">
    <property type="entry name" value="DUF6069"/>
    <property type="match status" value="1"/>
</dbReference>
<organism evidence="3 4">
    <name type="scientific">Thermobifida halotolerans</name>
    <dbReference type="NCBI Taxonomy" id="483545"/>
    <lineage>
        <taxon>Bacteria</taxon>
        <taxon>Bacillati</taxon>
        <taxon>Actinomycetota</taxon>
        <taxon>Actinomycetes</taxon>
        <taxon>Streptosporangiales</taxon>
        <taxon>Nocardiopsidaceae</taxon>
        <taxon>Thermobifida</taxon>
    </lineage>
</organism>
<protein>
    <submittedName>
        <fullName evidence="3">Uncharacterized protein</fullName>
    </submittedName>
</protein>
<accession>A0AA97M526</accession>
<reference evidence="3" key="1">
    <citation type="submission" date="2020-10" db="EMBL/GenBank/DDBJ databases">
        <title>De novo genome project of the cellulose decomposer Thermobifida halotolerans type strain.</title>
        <authorList>
            <person name="Nagy I."/>
            <person name="Horvath B."/>
            <person name="Kukolya J."/>
            <person name="Nagy I."/>
            <person name="Orsini M."/>
        </authorList>
    </citation>
    <scope>NUCLEOTIDE SEQUENCE</scope>
    <source>
        <strain evidence="3">DSM 44931</strain>
    </source>
</reference>
<proteinExistence type="predicted"/>
<keyword evidence="2" id="KW-0472">Membrane</keyword>
<evidence type="ECO:0000313" key="4">
    <source>
        <dbReference type="Proteomes" id="UP000265719"/>
    </source>
</evidence>
<dbReference type="KEGG" id="thao:NI17_005845"/>
<dbReference type="AlphaFoldDB" id="A0AA97M526"/>
<evidence type="ECO:0000256" key="2">
    <source>
        <dbReference type="SAM" id="Phobius"/>
    </source>
</evidence>
<feature type="transmembrane region" description="Helical" evidence="2">
    <location>
        <begin position="63"/>
        <end position="90"/>
    </location>
</feature>
<evidence type="ECO:0000256" key="1">
    <source>
        <dbReference type="SAM" id="MobiDB-lite"/>
    </source>
</evidence>
<feature type="transmembrane region" description="Helical" evidence="2">
    <location>
        <begin position="21"/>
        <end position="43"/>
    </location>
</feature>
<feature type="region of interest" description="Disordered" evidence="1">
    <location>
        <begin position="1"/>
        <end position="21"/>
    </location>
</feature>
<dbReference type="Proteomes" id="UP000265719">
    <property type="component" value="Chromosome"/>
</dbReference>
<dbReference type="EMBL" id="CP063196">
    <property type="protein sequence ID" value="UOE20723.1"/>
    <property type="molecule type" value="Genomic_DNA"/>
</dbReference>
<dbReference type="InterPro" id="IPR045713">
    <property type="entry name" value="DUF6069"/>
</dbReference>
<name>A0AA97M526_9ACTN</name>
<gene>
    <name evidence="3" type="ORF">NI17_005845</name>
</gene>
<sequence length="149" mass="15346">MTTPQPTEKAPESPHRRPGASWWQAGSTGVVAAVAANLLLWGAGHLVGASMAHPDRTGSIVDVAVGDVVLATAVPFTAGFCAAVALSLLWRGFLRTAQITGSALALATIAGSLSLDTDTATRAVLALMHLALVPAVWLSLEAVRRRTLS</sequence>
<dbReference type="RefSeq" id="WP_119267545.1">
    <property type="nucleotide sequence ID" value="NZ_CP063196.1"/>
</dbReference>